<gene>
    <name evidence="6" type="ORF">DQ384_33630</name>
</gene>
<evidence type="ECO:0000256" key="1">
    <source>
        <dbReference type="ARBA" id="ARBA00023002"/>
    </source>
</evidence>
<dbReference type="GO" id="GO:0016712">
    <property type="term" value="F:oxidoreductase activity, acting on paired donors, with incorporation or reduction of molecular oxygen, reduced flavin or flavoprotein as one donor, and incorporation of one atom of oxygen"/>
    <property type="evidence" value="ECO:0007669"/>
    <property type="project" value="TreeGrafter"/>
</dbReference>
<dbReference type="Gene3D" id="1.20.140.10">
    <property type="entry name" value="Butyryl-CoA Dehydrogenase, subunit A, domain 3"/>
    <property type="match status" value="1"/>
</dbReference>
<proteinExistence type="inferred from homology"/>
<dbReference type="EMBL" id="QOIL01000025">
    <property type="protein sequence ID" value="RCG23998.1"/>
    <property type="molecule type" value="Genomic_DNA"/>
</dbReference>
<dbReference type="Pfam" id="PF02771">
    <property type="entry name" value="Acyl-CoA_dh_N"/>
    <property type="match status" value="1"/>
</dbReference>
<feature type="domain" description="Acyl-CoA dehydrogenase/oxidase N-terminal" evidence="4">
    <location>
        <begin position="35"/>
        <end position="118"/>
    </location>
</feature>
<comment type="similarity">
    <text evidence="2">Belongs to the HpaH/HsaA monooxygenase family.</text>
</comment>
<dbReference type="InterPro" id="IPR013786">
    <property type="entry name" value="AcylCoA_DH/ox_N"/>
</dbReference>
<dbReference type="OrthoDB" id="3404950at2"/>
<dbReference type="Pfam" id="PF08028">
    <property type="entry name" value="Acyl-CoA_dh_2"/>
    <property type="match status" value="1"/>
</dbReference>
<evidence type="ECO:0000256" key="2">
    <source>
        <dbReference type="ARBA" id="ARBA00049661"/>
    </source>
</evidence>
<reference evidence="6 7" key="1">
    <citation type="submission" date="2018-06" db="EMBL/GenBank/DDBJ databases">
        <title>Sphaerisporangium craniellae sp. nov., isolated from a marine sponge in the South China Sea.</title>
        <authorList>
            <person name="Li L."/>
        </authorList>
    </citation>
    <scope>NUCLEOTIDE SEQUENCE [LARGE SCALE GENOMIC DNA]</scope>
    <source>
        <strain evidence="6 7">CCTCC AA 208026</strain>
    </source>
</reference>
<dbReference type="SUPFAM" id="SSF47203">
    <property type="entry name" value="Acyl-CoA dehydrogenase C-terminal domain-like"/>
    <property type="match status" value="1"/>
</dbReference>
<evidence type="ECO:0000313" key="6">
    <source>
        <dbReference type="EMBL" id="RCG23998.1"/>
    </source>
</evidence>
<dbReference type="InterPro" id="IPR050741">
    <property type="entry name" value="Acyl-CoA_dehydrogenase"/>
</dbReference>
<dbReference type="Gene3D" id="2.40.110.10">
    <property type="entry name" value="Butyryl-CoA Dehydrogenase, subunit A, domain 2"/>
    <property type="match status" value="1"/>
</dbReference>
<dbReference type="GO" id="GO:0033539">
    <property type="term" value="P:fatty acid beta-oxidation using acyl-CoA dehydrogenase"/>
    <property type="evidence" value="ECO:0007669"/>
    <property type="project" value="TreeGrafter"/>
</dbReference>
<accession>A0A367F0U9</accession>
<dbReference type="InterPro" id="IPR009100">
    <property type="entry name" value="AcylCoA_DH/oxidase_NM_dom_sf"/>
</dbReference>
<dbReference type="InterPro" id="IPR036250">
    <property type="entry name" value="AcylCo_DH-like_C"/>
</dbReference>
<dbReference type="Gene3D" id="1.10.540.10">
    <property type="entry name" value="Acyl-CoA dehydrogenase/oxidase, N-terminal domain"/>
    <property type="match status" value="1"/>
</dbReference>
<dbReference type="GO" id="GO:0050660">
    <property type="term" value="F:flavin adenine dinucleotide binding"/>
    <property type="evidence" value="ECO:0007669"/>
    <property type="project" value="InterPro"/>
</dbReference>
<dbReference type="InterPro" id="IPR037069">
    <property type="entry name" value="AcylCoA_DH/ox_N_sf"/>
</dbReference>
<dbReference type="PANTHER" id="PTHR48083:SF19">
    <property type="entry name" value="FLAVIN-DEPENDENT MONOOXYGENASE, OXYGENASE SUBUNIT HSAA"/>
    <property type="match status" value="1"/>
</dbReference>
<protein>
    <submittedName>
        <fullName evidence="6">Acyl-CoA dehydrogenase</fullName>
    </submittedName>
</protein>
<sequence>MENPTGAEIPGGGAAGVPLPGHEELVGRAAALREPLWADAAECDRSRRLTDAVVEKITGAGLTRLLTPARFGGHETGTRTLLAVTSELGRGCCSASWVTGLLNAGGFVVSLFPHRAQEEVWGTNRDARIALVLGLPSRSVEETGEGVVLSGRWAYASGSLHSDWIGVLVAVPTEAGRPSVHIALLRRDEVDVEDTWFFVGMRGTGSNTVVADRVAVPRHRLLPYAPVLNGETDGLVDEGHLYRNSLTGVFSLAVIGSLVGGAEAAFAYVRERAHDRPVAGSTYASQAESPTLQLDLSEAAMKIDTARMHARRVADTIDEFARAKVNADLETRARVRMDATYVARQCREAVDILVTAYGTSAFDESSPLQRIWRDVNVGGRHAGFGMGIPQQVHGRALVGRDPREISFLV</sequence>
<evidence type="ECO:0000259" key="5">
    <source>
        <dbReference type="Pfam" id="PF08028"/>
    </source>
</evidence>
<dbReference type="Proteomes" id="UP000253094">
    <property type="component" value="Unassembled WGS sequence"/>
</dbReference>
<dbReference type="PANTHER" id="PTHR48083">
    <property type="entry name" value="MEDIUM-CHAIN SPECIFIC ACYL-COA DEHYDROGENASE, MITOCHONDRIAL-RELATED"/>
    <property type="match status" value="1"/>
</dbReference>
<dbReference type="GO" id="GO:0003995">
    <property type="term" value="F:acyl-CoA dehydrogenase activity"/>
    <property type="evidence" value="ECO:0007669"/>
    <property type="project" value="TreeGrafter"/>
</dbReference>
<dbReference type="GO" id="GO:0005737">
    <property type="term" value="C:cytoplasm"/>
    <property type="evidence" value="ECO:0007669"/>
    <property type="project" value="TreeGrafter"/>
</dbReference>
<dbReference type="SUPFAM" id="SSF56645">
    <property type="entry name" value="Acyl-CoA dehydrogenase NM domain-like"/>
    <property type="match status" value="1"/>
</dbReference>
<dbReference type="InterPro" id="IPR046373">
    <property type="entry name" value="Acyl-CoA_Oxase/DH_mid-dom_sf"/>
</dbReference>
<comment type="caution">
    <text evidence="6">The sequence shown here is derived from an EMBL/GenBank/DDBJ whole genome shotgun (WGS) entry which is preliminary data.</text>
</comment>
<keyword evidence="1" id="KW-0560">Oxidoreductase</keyword>
<keyword evidence="7" id="KW-1185">Reference proteome</keyword>
<feature type="domain" description="Acyl-CoA dehydrogenase C-terminal" evidence="5">
    <location>
        <begin position="258"/>
        <end position="384"/>
    </location>
</feature>
<feature type="region of interest" description="Disordered" evidence="3">
    <location>
        <begin position="1"/>
        <end position="20"/>
    </location>
</feature>
<evidence type="ECO:0000259" key="4">
    <source>
        <dbReference type="Pfam" id="PF02771"/>
    </source>
</evidence>
<dbReference type="AlphaFoldDB" id="A0A367F0U9"/>
<name>A0A367F0U9_9ACTN</name>
<evidence type="ECO:0000256" key="3">
    <source>
        <dbReference type="SAM" id="MobiDB-lite"/>
    </source>
</evidence>
<dbReference type="RefSeq" id="WP_114032907.1">
    <property type="nucleotide sequence ID" value="NZ_QOIL01000025.1"/>
</dbReference>
<evidence type="ECO:0000313" key="7">
    <source>
        <dbReference type="Proteomes" id="UP000253094"/>
    </source>
</evidence>
<organism evidence="6 7">
    <name type="scientific">Sphaerisporangium album</name>
    <dbReference type="NCBI Taxonomy" id="509200"/>
    <lineage>
        <taxon>Bacteria</taxon>
        <taxon>Bacillati</taxon>
        <taxon>Actinomycetota</taxon>
        <taxon>Actinomycetes</taxon>
        <taxon>Streptosporangiales</taxon>
        <taxon>Streptosporangiaceae</taxon>
        <taxon>Sphaerisporangium</taxon>
    </lineage>
</organism>
<dbReference type="InterPro" id="IPR013107">
    <property type="entry name" value="Acyl-CoA_DH_C"/>
</dbReference>
<dbReference type="PIRSF" id="PIRSF016578">
    <property type="entry name" value="HsaA"/>
    <property type="match status" value="1"/>
</dbReference>